<name>A0A1X0WHA7_9GAMM</name>
<accession>A0A1X0WHA7</accession>
<dbReference type="AlphaFoldDB" id="A0A1X0WHA7"/>
<sequence>MGQFFKPVPVPSGVAFHRAQQHAAFSPCVSNVRMNPPFLSSSSIPSTLLNQAVARQNVAGKGRLNHVA</sequence>
<gene>
    <name evidence="1" type="ORF">BS640_07470</name>
</gene>
<keyword evidence="2" id="KW-1185">Reference proteome</keyword>
<dbReference type="Proteomes" id="UP000192536">
    <property type="component" value="Unassembled WGS sequence"/>
</dbReference>
<dbReference type="STRING" id="1646377.BS640_07470"/>
<comment type="caution">
    <text evidence="1">The sequence shown here is derived from an EMBL/GenBank/DDBJ whole genome shotgun (WGS) entry which is preliminary data.</text>
</comment>
<reference evidence="1 2" key="1">
    <citation type="journal article" date="2017" name="Int. J. Syst. Evol. Microbiol.">
        <title>Rouxiella badensis sp. nov. and Rouxiella silvae sp. nov. isolated from peat bog soil in Germany and emendation of the genus description.</title>
        <authorList>
            <person name="Le Fleche-Mateos A."/>
            <person name="Kugler J.H."/>
            <person name="Hansen S.H."/>
            <person name="Syldatk C."/>
            <person name="Hausmann R."/>
            <person name="Lomprez F."/>
            <person name="Vandenbogaert M."/>
            <person name="Manuguerra J.C."/>
            <person name="Grimont P.A."/>
        </authorList>
    </citation>
    <scope>NUCLEOTIDE SEQUENCE [LARGE SCALE GENOMIC DNA]</scope>
    <source>
        <strain evidence="1 2">DSM 100043</strain>
    </source>
</reference>
<evidence type="ECO:0000313" key="2">
    <source>
        <dbReference type="Proteomes" id="UP000192536"/>
    </source>
</evidence>
<organism evidence="1 2">
    <name type="scientific">Rouxiella badensis</name>
    <dbReference type="NCBI Taxonomy" id="1646377"/>
    <lineage>
        <taxon>Bacteria</taxon>
        <taxon>Pseudomonadati</taxon>
        <taxon>Pseudomonadota</taxon>
        <taxon>Gammaproteobacteria</taxon>
        <taxon>Enterobacterales</taxon>
        <taxon>Yersiniaceae</taxon>
        <taxon>Rouxiella</taxon>
    </lineage>
</organism>
<protein>
    <submittedName>
        <fullName evidence="1">Uncharacterized protein</fullName>
    </submittedName>
</protein>
<dbReference type="EMBL" id="MRWE01000009">
    <property type="protein sequence ID" value="ORJ26165.1"/>
    <property type="molecule type" value="Genomic_DNA"/>
</dbReference>
<proteinExistence type="predicted"/>
<evidence type="ECO:0000313" key="1">
    <source>
        <dbReference type="EMBL" id="ORJ26165.1"/>
    </source>
</evidence>